<dbReference type="AlphaFoldDB" id="A0AAZ3RMI2"/>
<evidence type="ECO:0000256" key="2">
    <source>
        <dbReference type="ARBA" id="ARBA00004399"/>
    </source>
</evidence>
<evidence type="ECO:0000256" key="5">
    <source>
        <dbReference type="ARBA" id="ARBA00022737"/>
    </source>
</evidence>
<dbReference type="InterPro" id="IPR019734">
    <property type="entry name" value="TPR_rpt"/>
</dbReference>
<evidence type="ECO:0000256" key="13">
    <source>
        <dbReference type="PROSITE-ProRule" id="PRU00339"/>
    </source>
</evidence>
<dbReference type="PANTHER" id="PTHR21581">
    <property type="entry name" value="D-ALANYL-D-ALANINE CARBOXYPEPTIDASE"/>
    <property type="match status" value="1"/>
</dbReference>
<dbReference type="SMART" id="SM00028">
    <property type="entry name" value="TPR"/>
    <property type="match status" value="4"/>
</dbReference>
<evidence type="ECO:0000256" key="3">
    <source>
        <dbReference type="ARBA" id="ARBA00022448"/>
    </source>
</evidence>
<evidence type="ECO:0000256" key="7">
    <source>
        <dbReference type="ARBA" id="ARBA00022892"/>
    </source>
</evidence>
<reference evidence="15" key="3">
    <citation type="submission" date="2025-09" db="UniProtKB">
        <authorList>
            <consortium name="Ensembl"/>
        </authorList>
    </citation>
    <scope>IDENTIFICATION</scope>
</reference>
<accession>A0AAZ3RMI2</accession>
<keyword evidence="8" id="KW-0539">Nucleus</keyword>
<dbReference type="PROSITE" id="PS50005">
    <property type="entry name" value="TPR"/>
    <property type="match status" value="2"/>
</dbReference>
<keyword evidence="4" id="KW-0597">Phosphoprotein</keyword>
<dbReference type="PANTHER" id="PTHR21581:SF6">
    <property type="entry name" value="TRAFFICKING PROTEIN PARTICLE COMPLEX SUBUNIT 12"/>
    <property type="match status" value="1"/>
</dbReference>
<feature type="compositionally biased region" description="Polar residues" evidence="14">
    <location>
        <begin position="180"/>
        <end position="198"/>
    </location>
</feature>
<comment type="function">
    <text evidence="9">Component of the TRAPP complex, which is involved in endoplasmic reticulum to Golgi apparatus trafficking at a very early stage. Also plays a role in chromosome congression, kinetochore assembly and stability and controls the recruitment of CENPE to the kinetochores.</text>
</comment>
<dbReference type="GeneTree" id="ENSGT00390000002448"/>
<dbReference type="Ensembl" id="ENSOTST00005117758.1">
    <property type="protein sequence ID" value="ENSOTSP00005142797.1"/>
    <property type="gene ID" value="ENSOTSG00005014848.2"/>
</dbReference>
<dbReference type="GO" id="GO:0005793">
    <property type="term" value="C:endoplasmic reticulum-Golgi intermediate compartment"/>
    <property type="evidence" value="ECO:0007669"/>
    <property type="project" value="UniProtKB-SubCell"/>
</dbReference>
<evidence type="ECO:0000256" key="14">
    <source>
        <dbReference type="SAM" id="MobiDB-lite"/>
    </source>
</evidence>
<keyword evidence="3" id="KW-0813">Transport</keyword>
<name>A0AAZ3RMI2_ONCTS</name>
<dbReference type="GO" id="GO:0005634">
    <property type="term" value="C:nucleus"/>
    <property type="evidence" value="ECO:0007669"/>
    <property type="project" value="UniProtKB-SubCell"/>
</dbReference>
<keyword evidence="6 13" id="KW-0802">TPR repeat</keyword>
<proteinExistence type="predicted"/>
<evidence type="ECO:0000313" key="16">
    <source>
        <dbReference type="Proteomes" id="UP000694402"/>
    </source>
</evidence>
<dbReference type="InterPro" id="IPR011990">
    <property type="entry name" value="TPR-like_helical_dom_sf"/>
</dbReference>
<reference evidence="16" key="1">
    <citation type="journal article" date="2018" name="PLoS ONE">
        <title>Chinook salmon (Oncorhynchus tshawytscha) genome and transcriptome.</title>
        <authorList>
            <person name="Christensen K.A."/>
            <person name="Leong J.S."/>
            <person name="Sakhrani D."/>
            <person name="Biagi C.A."/>
            <person name="Minkley D.R."/>
            <person name="Withler R.E."/>
            <person name="Rondeau E.B."/>
            <person name="Koop B.F."/>
            <person name="Devlin R.H."/>
        </authorList>
    </citation>
    <scope>NUCLEOTIDE SEQUENCE [LARGE SCALE GENOMIC DNA]</scope>
</reference>
<keyword evidence="16" id="KW-1185">Reference proteome</keyword>
<sequence length="810" mass="89060">MDNNETPAQRPVTLDITGAVEVKPSLSEAPISPLPSLLPSSDVHFQEESIDLGGESFITPEEDSHSTPSESLMDKLNDQMMESVMISDSPNNSEEDDVVPMDNLLEQFEEREEEPAAAVFKETLVEEEEEVEEKMDDLIGQDTTEIKIEAAMMQTSPVASSPEEPENVKQKLTTDDQDVITVSVSAVTPEDSTPSSGSPKPEAAALEASSKETTSKDESIPVCTIFSQGSQPKAQALVPDGFQPTLIKSPSFSSSTGGSTEITPSQLAPLVCQPSPSLSKFFSDSGHVNPATDFFDSFTTSSFISISNPNAESPKSAAPPERQLSASSGSSLSTSGLTESGILTPTPATAPPQPFTQLQAVFSGGDDPFATALNMSEADKRYDAWLPSEETRKVLISMATQHYSQVFVERERLAMPGLKFDNLQGDAVKDLMVRLMGEQAAMKRQVLTANSVEQSFLGLKQLISTKNWRAAVDLTGRLLTAHGQGYGKAGQPSSHNTDSLQLWFVRLALLTKLSLFQNAEMELEPFGNLDQPDLYYEYYPTVYPGRRGSMVPFSMRVLHAELPQYLGKPQESLDRLHSMRTVCQTILDNLEQGLAEDGSMINLTQENRQASLQLWKSRLSRVMYAMANCLLMMKDYVLAVETYHSIVQYEPQQKVQLLSGIGRIFLQIGDIKTAEKYFLDVEKASLEKGSGTIDTCVLMNRAFIYLSQNNYSEAHSSFAEVLKIDPKNPVANNNAAVCLLYLGRLKESLRQLEGLVQQDPALYLHESVLFNLTTMYELESSRSTQKKQALLESVACREGDSFNTQCLKLV</sequence>
<evidence type="ECO:0000256" key="10">
    <source>
        <dbReference type="ARBA" id="ARBA00066258"/>
    </source>
</evidence>
<keyword evidence="7" id="KW-0931">ER-Golgi transport</keyword>
<evidence type="ECO:0000256" key="8">
    <source>
        <dbReference type="ARBA" id="ARBA00023242"/>
    </source>
</evidence>
<feature type="repeat" description="TPR" evidence="13">
    <location>
        <begin position="620"/>
        <end position="653"/>
    </location>
</feature>
<gene>
    <name evidence="15" type="primary">TRAPPC12</name>
</gene>
<feature type="repeat" description="TPR" evidence="13">
    <location>
        <begin position="695"/>
        <end position="728"/>
    </location>
</feature>
<dbReference type="Proteomes" id="UP000694402">
    <property type="component" value="Unassembled WGS sequence"/>
</dbReference>
<dbReference type="FunFam" id="1.25.40.10:FF:000170">
    <property type="entry name" value="Trafficking protein particle complex subunit 12"/>
    <property type="match status" value="1"/>
</dbReference>
<keyword evidence="5" id="KW-0677">Repeat</keyword>
<comment type="subcellular location">
    <subcellularLocation>
        <location evidence="2">Endoplasmic reticulum-Golgi intermediate compartment</location>
    </subcellularLocation>
    <subcellularLocation>
        <location evidence="1">Nucleus</location>
    </subcellularLocation>
</comment>
<evidence type="ECO:0000256" key="9">
    <source>
        <dbReference type="ARBA" id="ARBA00058339"/>
    </source>
</evidence>
<protein>
    <recommendedName>
        <fullName evidence="11">Trafficking protein particle complex subunit 12</fullName>
    </recommendedName>
    <alternativeName>
        <fullName evidence="12">Tetratricopeptide repeat protein 15</fullName>
    </alternativeName>
</protein>
<dbReference type="GO" id="GO:0016192">
    <property type="term" value="P:vesicle-mediated transport"/>
    <property type="evidence" value="ECO:0007669"/>
    <property type="project" value="UniProtKB-KW"/>
</dbReference>
<reference evidence="15" key="2">
    <citation type="submission" date="2025-08" db="UniProtKB">
        <authorList>
            <consortium name="Ensembl"/>
        </authorList>
    </citation>
    <scope>IDENTIFICATION</scope>
</reference>
<organism evidence="15 16">
    <name type="scientific">Oncorhynchus tshawytscha</name>
    <name type="common">Chinook salmon</name>
    <name type="synonym">Salmo tshawytscha</name>
    <dbReference type="NCBI Taxonomy" id="74940"/>
    <lineage>
        <taxon>Eukaryota</taxon>
        <taxon>Metazoa</taxon>
        <taxon>Chordata</taxon>
        <taxon>Craniata</taxon>
        <taxon>Vertebrata</taxon>
        <taxon>Euteleostomi</taxon>
        <taxon>Actinopterygii</taxon>
        <taxon>Neopterygii</taxon>
        <taxon>Teleostei</taxon>
        <taxon>Protacanthopterygii</taxon>
        <taxon>Salmoniformes</taxon>
        <taxon>Salmonidae</taxon>
        <taxon>Salmoninae</taxon>
        <taxon>Oncorhynchus</taxon>
    </lineage>
</organism>
<evidence type="ECO:0000313" key="15">
    <source>
        <dbReference type="Ensembl" id="ENSOTSP00005142797.1"/>
    </source>
</evidence>
<dbReference type="SUPFAM" id="SSF48452">
    <property type="entry name" value="TPR-like"/>
    <property type="match status" value="1"/>
</dbReference>
<evidence type="ECO:0000256" key="4">
    <source>
        <dbReference type="ARBA" id="ARBA00022553"/>
    </source>
</evidence>
<evidence type="ECO:0000256" key="6">
    <source>
        <dbReference type="ARBA" id="ARBA00022803"/>
    </source>
</evidence>
<dbReference type="GO" id="GO:0030008">
    <property type="term" value="C:TRAPP complex"/>
    <property type="evidence" value="ECO:0007669"/>
    <property type="project" value="TreeGrafter"/>
</dbReference>
<feature type="compositionally biased region" description="Basic and acidic residues" evidence="14">
    <location>
        <begin position="209"/>
        <end position="219"/>
    </location>
</feature>
<evidence type="ECO:0000256" key="12">
    <source>
        <dbReference type="ARBA" id="ARBA00081147"/>
    </source>
</evidence>
<evidence type="ECO:0000256" key="11">
    <source>
        <dbReference type="ARBA" id="ARBA00074587"/>
    </source>
</evidence>
<dbReference type="Pfam" id="PF14559">
    <property type="entry name" value="TPR_19"/>
    <property type="match status" value="1"/>
</dbReference>
<dbReference type="Pfam" id="PF13174">
    <property type="entry name" value="TPR_6"/>
    <property type="match status" value="1"/>
</dbReference>
<feature type="compositionally biased region" description="Low complexity" evidence="14">
    <location>
        <begin position="324"/>
        <end position="347"/>
    </location>
</feature>
<evidence type="ECO:0000256" key="1">
    <source>
        <dbReference type="ARBA" id="ARBA00004123"/>
    </source>
</evidence>
<dbReference type="Gene3D" id="1.25.40.10">
    <property type="entry name" value="Tetratricopeptide repeat domain"/>
    <property type="match status" value="2"/>
</dbReference>
<feature type="region of interest" description="Disordered" evidence="14">
    <location>
        <begin position="149"/>
        <end position="220"/>
    </location>
</feature>
<comment type="subunit">
    <text evidence="10">Component of the multisubunit TRAPP (transport protein particle) complex, which includes at least TRAPPC2, TRAPPC2L, TRAPPC3, TRAPPC3L, TRAPPC4, TRAPPC5, TRAPPC8, TRAPPC9, TRAPPC10, TRAPPC11 and TRAPPC12. Interacts with CENPE.</text>
</comment>
<dbReference type="GO" id="GO:0005794">
    <property type="term" value="C:Golgi apparatus"/>
    <property type="evidence" value="ECO:0007669"/>
    <property type="project" value="TreeGrafter"/>
</dbReference>
<feature type="region of interest" description="Disordered" evidence="14">
    <location>
        <begin position="309"/>
        <end position="354"/>
    </location>
</feature>